<dbReference type="SMART" id="SM00591">
    <property type="entry name" value="RWD"/>
    <property type="match status" value="1"/>
</dbReference>
<dbReference type="Proteomes" id="UP001162480">
    <property type="component" value="Chromosome 5"/>
</dbReference>
<gene>
    <name evidence="3" type="ORF">OCTVUL_1B004152</name>
</gene>
<evidence type="ECO:0000313" key="4">
    <source>
        <dbReference type="Proteomes" id="UP001162480"/>
    </source>
</evidence>
<dbReference type="Pfam" id="PF10469">
    <property type="entry name" value="AKAP7_NLS"/>
    <property type="match status" value="1"/>
</dbReference>
<proteinExistence type="predicted"/>
<dbReference type="InterPro" id="IPR040459">
    <property type="entry name" value="MJ1316"/>
</dbReference>
<dbReference type="PANTHER" id="PTHR46729">
    <property type="entry name" value="LEUKOCYTE RECEPTOR CLUSTER MEMBER 9"/>
    <property type="match status" value="1"/>
</dbReference>
<dbReference type="InterPro" id="IPR042653">
    <property type="entry name" value="Leng9"/>
</dbReference>
<dbReference type="SUPFAM" id="SSF55144">
    <property type="entry name" value="LigT-like"/>
    <property type="match status" value="1"/>
</dbReference>
<feature type="domain" description="RWD" evidence="2">
    <location>
        <begin position="34"/>
        <end position="132"/>
    </location>
</feature>
<dbReference type="InterPro" id="IPR019510">
    <property type="entry name" value="AKAP7-like_phosphoesterase"/>
</dbReference>
<dbReference type="Gene3D" id="3.10.110.10">
    <property type="entry name" value="Ubiquitin Conjugating Enzyme"/>
    <property type="match status" value="1"/>
</dbReference>
<evidence type="ECO:0000256" key="1">
    <source>
        <dbReference type="SAM" id="Coils"/>
    </source>
</evidence>
<dbReference type="SUPFAM" id="SSF54495">
    <property type="entry name" value="UBC-like"/>
    <property type="match status" value="1"/>
</dbReference>
<feature type="coiled-coil region" evidence="1">
    <location>
        <begin position="358"/>
        <end position="385"/>
    </location>
</feature>
<dbReference type="InterPro" id="IPR009097">
    <property type="entry name" value="Cyclic_Pdiesterase"/>
</dbReference>
<dbReference type="Pfam" id="PF04457">
    <property type="entry name" value="MJ1316"/>
    <property type="match status" value="1"/>
</dbReference>
<dbReference type="Gene3D" id="3.90.1140.10">
    <property type="entry name" value="Cyclic phosphodiesterase"/>
    <property type="match status" value="1"/>
</dbReference>
<dbReference type="EMBL" id="OX597818">
    <property type="protein sequence ID" value="CAI9722473.1"/>
    <property type="molecule type" value="Genomic_DNA"/>
</dbReference>
<sequence>MEHNLNLESCSPTEISVTFMADDQNSAVLGCVAEEISHLKKHHESKCKIIESVGDFAYIITIQLQIKNLSLKFQLTKQYPDVVPAIIPTSNSLSNVHNSQLSKYLMEKSEEFVGKPMIQNLIYACLQWVTENQSDITEPVKEKGKPIAKHSKKKRSLKNEEDKIIDKKPAMKTASDVISRIQWDENLKSEDFIVGYMDRFVGIIEKSFDSFSWEDISTVNYYTLAIPKHRIFYFKYKTIKVWDKVQRLDLVFGSTGSKITITDIVSNYEEQLKRDMEENLVFESDSQYEMPSDPNFFCDDEFCAKITQPNFFVALRITNEEILKKVAWMQEDILKNKPTYFDCFIPPVCLHLTLCMLRLDHTHQIADATNLLKNLQEELSKTVADCDPIRIKNVYHFSHRVVYGCIKIPEELTDLVQKLKCYFFEEKLLTDINKNFVPHMTIMKLTRQVSKLTESNQIDPSIYEQYMNCDFGDQAVDNLYLCSTDKIRQDDGFYMSTINLKL</sequence>
<evidence type="ECO:0000259" key="2">
    <source>
        <dbReference type="PROSITE" id="PS50908"/>
    </source>
</evidence>
<keyword evidence="4" id="KW-1185">Reference proteome</keyword>
<dbReference type="PANTHER" id="PTHR46729:SF1">
    <property type="entry name" value="LEUKOCYTE RECEPTOR CLUSTER MEMBER 9"/>
    <property type="match status" value="1"/>
</dbReference>
<dbReference type="Pfam" id="PF05773">
    <property type="entry name" value="RWD"/>
    <property type="match status" value="1"/>
</dbReference>
<reference evidence="3" key="1">
    <citation type="submission" date="2023-08" db="EMBL/GenBank/DDBJ databases">
        <authorList>
            <person name="Alioto T."/>
            <person name="Alioto T."/>
            <person name="Gomez Garrido J."/>
        </authorList>
    </citation>
    <scope>NUCLEOTIDE SEQUENCE</scope>
</reference>
<dbReference type="PROSITE" id="PS50908">
    <property type="entry name" value="RWD"/>
    <property type="match status" value="1"/>
</dbReference>
<keyword evidence="1" id="KW-0175">Coiled coil</keyword>
<evidence type="ECO:0000313" key="3">
    <source>
        <dbReference type="EMBL" id="CAI9722473.1"/>
    </source>
</evidence>
<name>A0AA36AVL0_OCTVU</name>
<organism evidence="3 4">
    <name type="scientific">Octopus vulgaris</name>
    <name type="common">Common octopus</name>
    <dbReference type="NCBI Taxonomy" id="6645"/>
    <lineage>
        <taxon>Eukaryota</taxon>
        <taxon>Metazoa</taxon>
        <taxon>Spiralia</taxon>
        <taxon>Lophotrochozoa</taxon>
        <taxon>Mollusca</taxon>
        <taxon>Cephalopoda</taxon>
        <taxon>Coleoidea</taxon>
        <taxon>Octopodiformes</taxon>
        <taxon>Octopoda</taxon>
        <taxon>Incirrata</taxon>
        <taxon>Octopodidae</taxon>
        <taxon>Octopus</taxon>
    </lineage>
</organism>
<dbReference type="AlphaFoldDB" id="A0AA36AVL0"/>
<dbReference type="InterPro" id="IPR006575">
    <property type="entry name" value="RWD_dom"/>
</dbReference>
<protein>
    <submittedName>
        <fullName evidence="3">Leukocyte receptor cluster member 9-like</fullName>
    </submittedName>
</protein>
<dbReference type="InterPro" id="IPR016135">
    <property type="entry name" value="UBQ-conjugating_enzyme/RWD"/>
</dbReference>
<accession>A0AA36AVL0</accession>